<dbReference type="EMBL" id="JZEY01000054">
    <property type="protein sequence ID" value="KKB09472.1"/>
    <property type="molecule type" value="Genomic_DNA"/>
</dbReference>
<comment type="caution">
    <text evidence="1">The sequence shown here is derived from an EMBL/GenBank/DDBJ whole genome shotgun (WGS) entry which is preliminary data.</text>
</comment>
<accession>A0A0F5FMM7</accession>
<evidence type="ECO:0000313" key="2">
    <source>
        <dbReference type="Proteomes" id="UP000033649"/>
    </source>
</evidence>
<proteinExistence type="predicted"/>
<dbReference type="AlphaFoldDB" id="A0A0F5FMM7"/>
<name>A0A0F5FMM7_9HYPH</name>
<gene>
    <name evidence="1" type="ORF">VE26_06005</name>
</gene>
<protein>
    <submittedName>
        <fullName evidence="1">Uncharacterized protein</fullName>
    </submittedName>
</protein>
<keyword evidence="2" id="KW-1185">Reference proteome</keyword>
<dbReference type="PATRIC" id="fig|429727.3.peg.1247"/>
<evidence type="ECO:0000313" key="1">
    <source>
        <dbReference type="EMBL" id="KKB09472.1"/>
    </source>
</evidence>
<reference evidence="1 2" key="1">
    <citation type="submission" date="2015-03" db="EMBL/GenBank/DDBJ databases">
        <authorList>
            <person name="Hassan Y."/>
            <person name="Lepp D."/>
            <person name="Li X.-Z."/>
            <person name="Zhou T."/>
        </authorList>
    </citation>
    <scope>NUCLEOTIDE SEQUENCE [LARGE SCALE GENOMIC DNA]</scope>
    <source>
        <strain evidence="1 2">IPL18</strain>
    </source>
</reference>
<sequence length="258" mass="29082">MFIEGRHDCEKQIQSAVSLSEQAIGQLSNWQGIWGSILHARVIMNSGSMIKVIEAATDSGSGAQLLDHFSVASIARTAVEAGVMMLYVSDPNLSEAEFDMRRKVFQLHDTCHRSRMFKHHEAHAPDVKEMRDLYRQKIAELRTELDSMPAFAALATEVRSRLLEGRDFYVGGVRGALKLIGWDKAEYDFYEAYFSGYVHSMPMSFLRAEMHGIDFATISEFQYDLCGFALNAVAETLERTTARMTQLLEARTSQHGQT</sequence>
<dbReference type="Proteomes" id="UP000033649">
    <property type="component" value="Unassembled WGS sequence"/>
</dbReference>
<organism evidence="1 2">
    <name type="scientific">Devosia chinhatensis</name>
    <dbReference type="NCBI Taxonomy" id="429727"/>
    <lineage>
        <taxon>Bacteria</taxon>
        <taxon>Pseudomonadati</taxon>
        <taxon>Pseudomonadota</taxon>
        <taxon>Alphaproteobacteria</taxon>
        <taxon>Hyphomicrobiales</taxon>
        <taxon>Devosiaceae</taxon>
        <taxon>Devosia</taxon>
    </lineage>
</organism>